<dbReference type="GO" id="GO:0009313">
    <property type="term" value="P:oligosaccharide catabolic process"/>
    <property type="evidence" value="ECO:0007669"/>
    <property type="project" value="TreeGrafter"/>
</dbReference>
<dbReference type="SFLD" id="SFLDG01129">
    <property type="entry name" value="C1.5:_HAD__Beta-PGM__Phosphata"/>
    <property type="match status" value="1"/>
</dbReference>
<accession>A0A7W3LXT4</accession>
<dbReference type="InterPro" id="IPR006047">
    <property type="entry name" value="GH13_cat_dom"/>
</dbReference>
<feature type="region of interest" description="Disordered" evidence="4">
    <location>
        <begin position="700"/>
        <end position="724"/>
    </location>
</feature>
<feature type="domain" description="Glycosyl hydrolase family 13 catalytic" evidence="5">
    <location>
        <begin position="222"/>
        <end position="603"/>
    </location>
</feature>
<evidence type="ECO:0000313" key="7">
    <source>
        <dbReference type="Proteomes" id="UP000572680"/>
    </source>
</evidence>
<evidence type="ECO:0000256" key="4">
    <source>
        <dbReference type="SAM" id="MobiDB-lite"/>
    </source>
</evidence>
<dbReference type="SUPFAM" id="SSF56784">
    <property type="entry name" value="HAD-like"/>
    <property type="match status" value="1"/>
</dbReference>
<organism evidence="6 7">
    <name type="scientific">Actinomadura namibiensis</name>
    <dbReference type="NCBI Taxonomy" id="182080"/>
    <lineage>
        <taxon>Bacteria</taxon>
        <taxon>Bacillati</taxon>
        <taxon>Actinomycetota</taxon>
        <taxon>Actinomycetes</taxon>
        <taxon>Streptosporangiales</taxon>
        <taxon>Thermomonosporaceae</taxon>
        <taxon>Actinomadura</taxon>
    </lineage>
</organism>
<dbReference type="Pfam" id="PF00128">
    <property type="entry name" value="Alpha-amylase"/>
    <property type="match status" value="1"/>
</dbReference>
<dbReference type="Gene3D" id="3.90.400.10">
    <property type="entry name" value="Oligo-1,6-glucosidase, Domain 2"/>
    <property type="match status" value="1"/>
</dbReference>
<dbReference type="EMBL" id="JACJIA010000014">
    <property type="protein sequence ID" value="MBA8956182.1"/>
    <property type="molecule type" value="Genomic_DNA"/>
</dbReference>
<dbReference type="Proteomes" id="UP000572680">
    <property type="component" value="Unassembled WGS sequence"/>
</dbReference>
<feature type="region of interest" description="Disordered" evidence="4">
    <location>
        <begin position="578"/>
        <end position="599"/>
    </location>
</feature>
<dbReference type="InterPro" id="IPR017853">
    <property type="entry name" value="GH"/>
</dbReference>
<keyword evidence="3 6" id="KW-0326">Glycosidase</keyword>
<dbReference type="EC" id="3.2.1.20" evidence="6"/>
<dbReference type="SMART" id="SM00642">
    <property type="entry name" value="Aamy"/>
    <property type="match status" value="1"/>
</dbReference>
<dbReference type="InterPro" id="IPR023198">
    <property type="entry name" value="PGP-like_dom2"/>
</dbReference>
<dbReference type="Pfam" id="PF00702">
    <property type="entry name" value="Hydrolase"/>
    <property type="match status" value="1"/>
</dbReference>
<gene>
    <name evidence="6" type="ORF">HNR61_007864</name>
</gene>
<dbReference type="NCBIfam" id="TIGR01509">
    <property type="entry name" value="HAD-SF-IA-v3"/>
    <property type="match status" value="1"/>
</dbReference>
<evidence type="ECO:0000256" key="2">
    <source>
        <dbReference type="ARBA" id="ARBA00022801"/>
    </source>
</evidence>
<dbReference type="RefSeq" id="WP_182848117.1">
    <property type="nucleotide sequence ID" value="NZ_BAAALP010000007.1"/>
</dbReference>
<reference evidence="6 7" key="1">
    <citation type="submission" date="2020-08" db="EMBL/GenBank/DDBJ databases">
        <title>Genomic Encyclopedia of Type Strains, Phase IV (KMG-IV): sequencing the most valuable type-strain genomes for metagenomic binning, comparative biology and taxonomic classification.</title>
        <authorList>
            <person name="Goeker M."/>
        </authorList>
    </citation>
    <scope>NUCLEOTIDE SEQUENCE [LARGE SCALE GENOMIC DNA]</scope>
    <source>
        <strain evidence="6 7">DSM 44197</strain>
    </source>
</reference>
<sequence length="737" mass="80182">MHERVDLGAIRAVLLDMDGTLVDSDASVERAWTTWARERGLPAAPVLAVAHGSPSDHTVRHVLPHLDEEAVAVAAQRQLTLQYDDLSDVVAARGAADLLAALEELELPWAVVTSADRRLAEVRLATAGIAPPLLVTVEDVREGKPAPDGYLQAAAKLGVDPGSCLVVEDSEPGLAAGRAAGMPVAALRGLEGGLLLPDLGHLAHLLRRARVRPWWRDAVGYQVYLPSFADSTGDGWGDLPGVGERLDHLVDLGVDVLWLTPFFRSPMRDHGYDIADHRAVDASFGGDGALDDLLDRAHRRGLRVLGDLVVNHTSDAHPWFVAASSSRDHPLRGHYIWRDPGPDGGPPNNWLSHFGGPAWTFSPATGQYYLHLFRPEQPDLNWRDPALVARIDEIVEYWLARGLDGFRIDTAAYLVKDAELRDNPPLPADRPGQMGGVTDEWLRQDHRHDIHQPDVHAIHERWRRIADRHDAFLVGEVYELDPVALARFVEGERLHSSFWFGLVESAWDAERVDAMLAAAAAASPRLSWVQGNHDRPRAATRFGGGRRGRRRSLALHVLMMALPGTVWLYQGEELGLTDGHVPPGEGTDPLGAAQPGRSRDVARTPMPWRPGPGLGFTAGTPWLPEGGRAEADTVAGQDADPASHLNTVRRLVATRRRLTGLLAAAQEVDRVDLGAGLSAYRRGGLWAVANLRDAPSAEIEPPAPVVFDSDDPAVSPDRPRTGPMRLAPQQALLLAAR</sequence>
<dbReference type="Gene3D" id="1.10.150.240">
    <property type="entry name" value="Putative phosphatase, domain 2"/>
    <property type="match status" value="1"/>
</dbReference>
<dbReference type="SUPFAM" id="SSF51445">
    <property type="entry name" value="(Trans)glycosidases"/>
    <property type="match status" value="1"/>
</dbReference>
<evidence type="ECO:0000259" key="5">
    <source>
        <dbReference type="SMART" id="SM00642"/>
    </source>
</evidence>
<dbReference type="GO" id="GO:0004556">
    <property type="term" value="F:alpha-amylase activity"/>
    <property type="evidence" value="ECO:0007669"/>
    <property type="project" value="TreeGrafter"/>
</dbReference>
<dbReference type="InterPro" id="IPR006439">
    <property type="entry name" value="HAD-SF_hydro_IA"/>
</dbReference>
<dbReference type="InterPro" id="IPR045857">
    <property type="entry name" value="O16G_dom_2"/>
</dbReference>
<dbReference type="PANTHER" id="PTHR10357:SF179">
    <property type="entry name" value="NEUTRAL AND BASIC AMINO ACID TRANSPORT PROTEIN RBAT"/>
    <property type="match status" value="1"/>
</dbReference>
<dbReference type="InterPro" id="IPR036412">
    <property type="entry name" value="HAD-like_sf"/>
</dbReference>
<dbReference type="FunFam" id="3.90.400.10:FF:000002">
    <property type="entry name" value="Sucrose isomerase"/>
    <property type="match status" value="1"/>
</dbReference>
<evidence type="ECO:0000256" key="3">
    <source>
        <dbReference type="ARBA" id="ARBA00023295"/>
    </source>
</evidence>
<dbReference type="GO" id="GO:0004558">
    <property type="term" value="F:alpha-1,4-glucosidase activity"/>
    <property type="evidence" value="ECO:0007669"/>
    <property type="project" value="UniProtKB-EC"/>
</dbReference>
<dbReference type="InterPro" id="IPR023214">
    <property type="entry name" value="HAD_sf"/>
</dbReference>
<keyword evidence="7" id="KW-1185">Reference proteome</keyword>
<evidence type="ECO:0000313" key="6">
    <source>
        <dbReference type="EMBL" id="MBA8956182.1"/>
    </source>
</evidence>
<keyword evidence="2 6" id="KW-0378">Hydrolase</keyword>
<dbReference type="SFLD" id="SFLDS00003">
    <property type="entry name" value="Haloacid_Dehalogenase"/>
    <property type="match status" value="1"/>
</dbReference>
<evidence type="ECO:0000256" key="1">
    <source>
        <dbReference type="ARBA" id="ARBA00008061"/>
    </source>
</evidence>
<dbReference type="PANTHER" id="PTHR10357">
    <property type="entry name" value="ALPHA-AMYLASE FAMILY MEMBER"/>
    <property type="match status" value="1"/>
</dbReference>
<dbReference type="Gene3D" id="3.40.50.1000">
    <property type="entry name" value="HAD superfamily/HAD-like"/>
    <property type="match status" value="1"/>
</dbReference>
<name>A0A7W3LXT4_ACTNM</name>
<dbReference type="Gene3D" id="3.20.20.80">
    <property type="entry name" value="Glycosidases"/>
    <property type="match status" value="2"/>
</dbReference>
<dbReference type="AlphaFoldDB" id="A0A7W3LXT4"/>
<proteinExistence type="inferred from homology"/>
<comment type="similarity">
    <text evidence="1">Belongs to the glycosyl hydrolase 13 family.</text>
</comment>
<protein>
    <submittedName>
        <fullName evidence="6">Alpha-glucosidase</fullName>
        <ecNumber evidence="6">3.2.1.20</ecNumber>
    </submittedName>
</protein>
<comment type="caution">
    <text evidence="6">The sequence shown here is derived from an EMBL/GenBank/DDBJ whole genome shotgun (WGS) entry which is preliminary data.</text>
</comment>